<evidence type="ECO:0000313" key="2">
    <source>
        <dbReference type="EMBL" id="TQV86420.1"/>
    </source>
</evidence>
<keyword evidence="1" id="KW-1133">Transmembrane helix</keyword>
<name>A0A545UAE1_9GAMM</name>
<dbReference type="OrthoDB" id="4947478at2"/>
<dbReference type="EMBL" id="VIKS01000010">
    <property type="protein sequence ID" value="TQV86420.1"/>
    <property type="molecule type" value="Genomic_DNA"/>
</dbReference>
<feature type="transmembrane region" description="Helical" evidence="1">
    <location>
        <begin position="36"/>
        <end position="56"/>
    </location>
</feature>
<keyword evidence="1" id="KW-0812">Transmembrane</keyword>
<comment type="caution">
    <text evidence="2">The sequence shown here is derived from an EMBL/GenBank/DDBJ whole genome shotgun (WGS) entry which is preliminary data.</text>
</comment>
<keyword evidence="3" id="KW-1185">Reference proteome</keyword>
<organism evidence="2 3">
    <name type="scientific">Aliikangiella coralliicola</name>
    <dbReference type="NCBI Taxonomy" id="2592383"/>
    <lineage>
        <taxon>Bacteria</taxon>
        <taxon>Pseudomonadati</taxon>
        <taxon>Pseudomonadota</taxon>
        <taxon>Gammaproteobacteria</taxon>
        <taxon>Oceanospirillales</taxon>
        <taxon>Pleioneaceae</taxon>
        <taxon>Aliikangiella</taxon>
    </lineage>
</organism>
<dbReference type="RefSeq" id="WP_142932343.1">
    <property type="nucleotide sequence ID" value="NZ_ML660166.1"/>
</dbReference>
<proteinExistence type="predicted"/>
<protein>
    <submittedName>
        <fullName evidence="2">Uncharacterized protein</fullName>
    </submittedName>
</protein>
<dbReference type="Proteomes" id="UP000315439">
    <property type="component" value="Unassembled WGS sequence"/>
</dbReference>
<feature type="transmembrane region" description="Helical" evidence="1">
    <location>
        <begin position="76"/>
        <end position="96"/>
    </location>
</feature>
<keyword evidence="1" id="KW-0472">Membrane</keyword>
<gene>
    <name evidence="2" type="ORF">FLL46_15995</name>
</gene>
<dbReference type="AlphaFoldDB" id="A0A545UAE1"/>
<accession>A0A545UAE1</accession>
<sequence length="147" mass="15818">MPEQADSTGALLKRINDKRSEIEQYLSRTRPRNRRLVNTAIICSAVAAALTAGPAFGGKTFTAWLTGTLGLTSPVWQLMCIGAAVCSLGATITTNMSKSDETASKILRAQTCDAKLEGLETLIEMEQIDAAKASSLYTQYLPEVSFI</sequence>
<evidence type="ECO:0000256" key="1">
    <source>
        <dbReference type="SAM" id="Phobius"/>
    </source>
</evidence>
<reference evidence="2 3" key="1">
    <citation type="submission" date="2019-07" db="EMBL/GenBank/DDBJ databases">
        <title>Draft genome for Aliikangiella sp. M105.</title>
        <authorList>
            <person name="Wang G."/>
        </authorList>
    </citation>
    <scope>NUCLEOTIDE SEQUENCE [LARGE SCALE GENOMIC DNA]</scope>
    <source>
        <strain evidence="2 3">M105</strain>
    </source>
</reference>
<evidence type="ECO:0000313" key="3">
    <source>
        <dbReference type="Proteomes" id="UP000315439"/>
    </source>
</evidence>